<dbReference type="Proteomes" id="UP000292373">
    <property type="component" value="Unassembled WGS sequence"/>
</dbReference>
<proteinExistence type="predicted"/>
<dbReference type="SUPFAM" id="SSF55486">
    <property type="entry name" value="Metalloproteases ('zincins'), catalytic domain"/>
    <property type="match status" value="1"/>
</dbReference>
<feature type="domain" description="DUF3152" evidence="2">
    <location>
        <begin position="101"/>
        <end position="239"/>
    </location>
</feature>
<dbReference type="OrthoDB" id="9779865at2"/>
<dbReference type="Gene3D" id="3.40.390.10">
    <property type="entry name" value="Collagenase (Catalytic Domain)"/>
    <property type="match status" value="1"/>
</dbReference>
<comment type="caution">
    <text evidence="3">The sequence shown here is derived from an EMBL/GenBank/DDBJ whole genome shotgun (WGS) entry which is preliminary data.</text>
</comment>
<keyword evidence="1" id="KW-1133">Transmembrane helix</keyword>
<accession>A0A4V2JSJ1</accession>
<sequence length="253" mass="27996">MTETRRPDARAGSGPRRPASRVWWLVFVAILAALGMLWGWMSQRPPEAYTPGTVLAPAPTASPTPSIPEIARQEVWTSDTEPSGQYLTNTITLEPALEAPAVVAYRLQVEDTTELDANEVAREVQAVFDDERGWAGYGKRTFRLVTDADAELTIYVASPDTTNELCKPADVESKWNCRVGDRVVLNSDRWKYMTPTYDDLGDYRAYLVNHEVGHFLGQGHVGCPREGAVAPVMMQQSIDLGGCVRNAWPRSAD</sequence>
<dbReference type="GO" id="GO:0008237">
    <property type="term" value="F:metallopeptidase activity"/>
    <property type="evidence" value="ECO:0007669"/>
    <property type="project" value="InterPro"/>
</dbReference>
<gene>
    <name evidence="3" type="ORF">ET989_05110</name>
</gene>
<evidence type="ECO:0000313" key="3">
    <source>
        <dbReference type="EMBL" id="TBT85839.1"/>
    </source>
</evidence>
<dbReference type="RefSeq" id="WP_131167489.1">
    <property type="nucleotide sequence ID" value="NZ_SDMQ01000004.1"/>
</dbReference>
<keyword evidence="1" id="KW-0812">Transmembrane</keyword>
<evidence type="ECO:0000259" key="2">
    <source>
        <dbReference type="Pfam" id="PF11350"/>
    </source>
</evidence>
<organism evidence="3 4">
    <name type="scientific">Propioniciclava sinopodophylli</name>
    <dbReference type="NCBI Taxonomy" id="1837344"/>
    <lineage>
        <taxon>Bacteria</taxon>
        <taxon>Bacillati</taxon>
        <taxon>Actinomycetota</taxon>
        <taxon>Actinomycetes</taxon>
        <taxon>Propionibacteriales</taxon>
        <taxon>Propionibacteriaceae</taxon>
        <taxon>Propioniciclava</taxon>
    </lineage>
</organism>
<reference evidence="3 4" key="1">
    <citation type="submission" date="2019-01" db="EMBL/GenBank/DDBJ databases">
        <title>Lactibacter flavus gen. nov., sp. nov., a novel bacterium of the family Propionibacteriaceae isolated from raw milk and dairy products.</title>
        <authorList>
            <person name="Huptas C."/>
            <person name="Wenning M."/>
            <person name="Breitenwieser F."/>
            <person name="Doll E."/>
            <person name="Von Neubeck M."/>
            <person name="Busse H.-J."/>
            <person name="Scherer S."/>
        </authorList>
    </citation>
    <scope>NUCLEOTIDE SEQUENCE [LARGE SCALE GENOMIC DNA]</scope>
    <source>
        <strain evidence="3 4">KCTC 33808</strain>
    </source>
</reference>
<dbReference type="EMBL" id="SDMQ01000004">
    <property type="protein sequence ID" value="TBT85839.1"/>
    <property type="molecule type" value="Genomic_DNA"/>
</dbReference>
<evidence type="ECO:0000256" key="1">
    <source>
        <dbReference type="SAM" id="Phobius"/>
    </source>
</evidence>
<feature type="transmembrane region" description="Helical" evidence="1">
    <location>
        <begin position="21"/>
        <end position="41"/>
    </location>
</feature>
<keyword evidence="4" id="KW-1185">Reference proteome</keyword>
<dbReference type="InterPro" id="IPR024079">
    <property type="entry name" value="MetalloPept_cat_dom_sf"/>
</dbReference>
<dbReference type="AlphaFoldDB" id="A0A4V2JSJ1"/>
<protein>
    <submittedName>
        <fullName evidence="3">DUF3152 domain-containing protein</fullName>
    </submittedName>
</protein>
<keyword evidence="1" id="KW-0472">Membrane</keyword>
<dbReference type="Pfam" id="PF11350">
    <property type="entry name" value="DUF3152"/>
    <property type="match status" value="1"/>
</dbReference>
<name>A0A4V2JSJ1_9ACTN</name>
<evidence type="ECO:0000313" key="4">
    <source>
        <dbReference type="Proteomes" id="UP000292373"/>
    </source>
</evidence>
<dbReference type="InterPro" id="IPR022603">
    <property type="entry name" value="DUF3152"/>
</dbReference>